<evidence type="ECO:0000313" key="4">
    <source>
        <dbReference type="Proteomes" id="UP001501612"/>
    </source>
</evidence>
<name>A0ABN2P7B1_9ACTN</name>
<keyword evidence="4" id="KW-1185">Reference proteome</keyword>
<dbReference type="EMBL" id="BAAAMY010000004">
    <property type="protein sequence ID" value="GAA1914247.1"/>
    <property type="molecule type" value="Genomic_DNA"/>
</dbReference>
<feature type="region of interest" description="Disordered" evidence="1">
    <location>
        <begin position="21"/>
        <end position="64"/>
    </location>
</feature>
<feature type="region of interest" description="Disordered" evidence="1">
    <location>
        <begin position="189"/>
        <end position="215"/>
    </location>
</feature>
<proteinExistence type="predicted"/>
<evidence type="ECO:0000256" key="2">
    <source>
        <dbReference type="SAM" id="SignalP"/>
    </source>
</evidence>
<evidence type="ECO:0000256" key="1">
    <source>
        <dbReference type="SAM" id="MobiDB-lite"/>
    </source>
</evidence>
<evidence type="ECO:0000313" key="3">
    <source>
        <dbReference type="EMBL" id="GAA1914247.1"/>
    </source>
</evidence>
<sequence>MKTTRLSALAAVALLLAGCGGDTDGQAEERPATSPMEPSDSASSAEAEEDPFAPNVGDRALSFGETRDGMSIDMTLEKVRYPYPPAAYREPFTPGNVYVGLRLEQCMTEDTPDAYSSYSGEWSVVTPGGQEYGGSGSSYDDFPTPKFPENVTLTTDRCLKGWIVTEVPEGTKIASIVYRPLGETVAEWLPPERGDGGASRTSAGLASSAERGDIG</sequence>
<feature type="compositionally biased region" description="Low complexity" evidence="1">
    <location>
        <begin position="34"/>
        <end position="45"/>
    </location>
</feature>
<reference evidence="3 4" key="1">
    <citation type="journal article" date="2019" name="Int. J. Syst. Evol. Microbiol.">
        <title>The Global Catalogue of Microorganisms (GCM) 10K type strain sequencing project: providing services to taxonomists for standard genome sequencing and annotation.</title>
        <authorList>
            <consortium name="The Broad Institute Genomics Platform"/>
            <consortium name="The Broad Institute Genome Sequencing Center for Infectious Disease"/>
            <person name="Wu L."/>
            <person name="Ma J."/>
        </authorList>
    </citation>
    <scope>NUCLEOTIDE SEQUENCE [LARGE SCALE GENOMIC DNA]</scope>
    <source>
        <strain evidence="3 4">JCM 14046</strain>
    </source>
</reference>
<accession>A0ABN2P7B1</accession>
<dbReference type="Proteomes" id="UP001501612">
    <property type="component" value="Unassembled WGS sequence"/>
</dbReference>
<protein>
    <recommendedName>
        <fullName evidence="5">Lipoprotein</fullName>
    </recommendedName>
</protein>
<feature type="chain" id="PRO_5045075465" description="Lipoprotein" evidence="2">
    <location>
        <begin position="22"/>
        <end position="215"/>
    </location>
</feature>
<feature type="signal peptide" evidence="2">
    <location>
        <begin position="1"/>
        <end position="21"/>
    </location>
</feature>
<organism evidence="3 4">
    <name type="scientific">Nocardioides lentus</name>
    <dbReference type="NCBI Taxonomy" id="338077"/>
    <lineage>
        <taxon>Bacteria</taxon>
        <taxon>Bacillati</taxon>
        <taxon>Actinomycetota</taxon>
        <taxon>Actinomycetes</taxon>
        <taxon>Propionibacteriales</taxon>
        <taxon>Nocardioidaceae</taxon>
        <taxon>Nocardioides</taxon>
    </lineage>
</organism>
<dbReference type="RefSeq" id="WP_344005634.1">
    <property type="nucleotide sequence ID" value="NZ_BAAAMY010000004.1"/>
</dbReference>
<evidence type="ECO:0008006" key="5">
    <source>
        <dbReference type="Google" id="ProtNLM"/>
    </source>
</evidence>
<comment type="caution">
    <text evidence="3">The sequence shown here is derived from an EMBL/GenBank/DDBJ whole genome shotgun (WGS) entry which is preliminary data.</text>
</comment>
<gene>
    <name evidence="3" type="ORF">GCM10009737_14460</name>
</gene>
<keyword evidence="2" id="KW-0732">Signal</keyword>
<dbReference type="PROSITE" id="PS51257">
    <property type="entry name" value="PROKAR_LIPOPROTEIN"/>
    <property type="match status" value="1"/>
</dbReference>